<name>A0ABS2VRA2_STRAS</name>
<evidence type="ECO:0000256" key="1">
    <source>
        <dbReference type="SAM" id="Phobius"/>
    </source>
</evidence>
<gene>
    <name evidence="2" type="ORF">JS756_16175</name>
</gene>
<keyword evidence="1" id="KW-0812">Transmembrane</keyword>
<evidence type="ECO:0000313" key="2">
    <source>
        <dbReference type="EMBL" id="MBN0045616.1"/>
    </source>
</evidence>
<reference evidence="2 3" key="1">
    <citation type="submission" date="2021-02" db="EMBL/GenBank/DDBJ databases">
        <title>Whole genome sequencing of Streptomyces actuosus VRA1.</title>
        <authorList>
            <person name="Sen G."/>
            <person name="Sen A."/>
        </authorList>
    </citation>
    <scope>NUCLEOTIDE SEQUENCE [LARGE SCALE GENOMIC DNA]</scope>
    <source>
        <strain evidence="2 3">VRA1</strain>
    </source>
</reference>
<feature type="transmembrane region" description="Helical" evidence="1">
    <location>
        <begin position="48"/>
        <end position="71"/>
    </location>
</feature>
<dbReference type="EMBL" id="JAFFZS010000011">
    <property type="protein sequence ID" value="MBN0045616.1"/>
    <property type="molecule type" value="Genomic_DNA"/>
</dbReference>
<protein>
    <recommendedName>
        <fullName evidence="4">5-bromo-4-chloroindolyl phosphate hydrolysis protein</fullName>
    </recommendedName>
</protein>
<evidence type="ECO:0000313" key="3">
    <source>
        <dbReference type="Proteomes" id="UP000788262"/>
    </source>
</evidence>
<comment type="caution">
    <text evidence="2">The sequence shown here is derived from an EMBL/GenBank/DDBJ whole genome shotgun (WGS) entry which is preliminary data.</text>
</comment>
<sequence length="328" mass="35157">MTESKKSADSATRPVLDPDAELSDAARKVLRQALEDPGRYVGRPANPLWAAVPLLARGGAGVAVAGVVWWWTGGLEIADPAADSSSLVGTLDRKLQEAVDMAHTLLSVWPLAAGVVAVLGAGLIADRALYNGQLCRLAAVQQHLVHPRDLTAEAQELLARARRAMTAVLDSRVHRERWLDAQRNEAAFPRQEWAIAQDLRSCSRVARKDHRAPQETDNATVAELLASRRRVLATSLHGIERRVAALEAYASQVAEADARYAEVREIERLDAGSDELLDLLARTTVDDLAVAEIEALTDEAAVVASTFTKALESAKLAAAAALPLQGAA</sequence>
<feature type="transmembrane region" description="Helical" evidence="1">
    <location>
        <begin position="101"/>
        <end position="124"/>
    </location>
</feature>
<accession>A0ABS2VRA2</accession>
<dbReference type="Proteomes" id="UP000788262">
    <property type="component" value="Unassembled WGS sequence"/>
</dbReference>
<dbReference type="RefSeq" id="WP_205383821.1">
    <property type="nucleotide sequence ID" value="NZ_JAFFZS010000011.1"/>
</dbReference>
<organism evidence="2 3">
    <name type="scientific">Streptomyces actuosus</name>
    <dbReference type="NCBI Taxonomy" id="1885"/>
    <lineage>
        <taxon>Bacteria</taxon>
        <taxon>Bacillati</taxon>
        <taxon>Actinomycetota</taxon>
        <taxon>Actinomycetes</taxon>
        <taxon>Kitasatosporales</taxon>
        <taxon>Streptomycetaceae</taxon>
        <taxon>Streptomyces</taxon>
    </lineage>
</organism>
<keyword evidence="1" id="KW-1133">Transmembrane helix</keyword>
<evidence type="ECO:0008006" key="4">
    <source>
        <dbReference type="Google" id="ProtNLM"/>
    </source>
</evidence>
<keyword evidence="1" id="KW-0472">Membrane</keyword>
<proteinExistence type="predicted"/>
<keyword evidence="3" id="KW-1185">Reference proteome</keyword>